<dbReference type="RefSeq" id="WP_034682924.1">
    <property type="nucleotide sequence ID" value="NZ_CP023049.2"/>
</dbReference>
<proteinExistence type="predicted"/>
<dbReference type="OrthoDB" id="1420897at2"/>
<dbReference type="KEGG" id="cpip:CJF12_05725"/>
<dbReference type="SMART" id="SM00342">
    <property type="entry name" value="HTH_ARAC"/>
    <property type="match status" value="1"/>
</dbReference>
<feature type="domain" description="HTH araC/xylS-type" evidence="5">
    <location>
        <begin position="216"/>
        <end position="320"/>
    </location>
</feature>
<feature type="transmembrane region" description="Helical" evidence="4">
    <location>
        <begin position="123"/>
        <end position="144"/>
    </location>
</feature>
<dbReference type="PANTHER" id="PTHR43280:SF29">
    <property type="entry name" value="ARAC-FAMILY TRANSCRIPTIONAL REGULATOR"/>
    <property type="match status" value="1"/>
</dbReference>
<name>A0A086BK22_9FLAO</name>
<dbReference type="InterPro" id="IPR018060">
    <property type="entry name" value="HTH_AraC"/>
</dbReference>
<reference evidence="6 7" key="1">
    <citation type="submission" date="2014-07" db="EMBL/GenBank/DDBJ databases">
        <title>Genome of Chryseobacterium piperi CTM.</title>
        <authorList>
            <person name="Pipes S.E."/>
            <person name="Stropko S.J."/>
            <person name="Newman J.D."/>
        </authorList>
    </citation>
    <scope>NUCLEOTIDE SEQUENCE [LARGE SCALE GENOMIC DNA]</scope>
    <source>
        <strain evidence="6 7">CTM</strain>
    </source>
</reference>
<evidence type="ECO:0000313" key="7">
    <source>
        <dbReference type="Proteomes" id="UP000028709"/>
    </source>
</evidence>
<feature type="transmembrane region" description="Helical" evidence="4">
    <location>
        <begin position="156"/>
        <end position="176"/>
    </location>
</feature>
<dbReference type="GO" id="GO:0043565">
    <property type="term" value="F:sequence-specific DNA binding"/>
    <property type="evidence" value="ECO:0007669"/>
    <property type="project" value="InterPro"/>
</dbReference>
<dbReference type="GO" id="GO:0003700">
    <property type="term" value="F:DNA-binding transcription factor activity"/>
    <property type="evidence" value="ECO:0007669"/>
    <property type="project" value="InterPro"/>
</dbReference>
<dbReference type="eggNOG" id="COG2207">
    <property type="taxonomic scope" value="Bacteria"/>
</dbReference>
<dbReference type="EMBL" id="JPRJ01000008">
    <property type="protein sequence ID" value="KFF29286.1"/>
    <property type="molecule type" value="Genomic_DNA"/>
</dbReference>
<dbReference type="Proteomes" id="UP000028709">
    <property type="component" value="Unassembled WGS sequence"/>
</dbReference>
<dbReference type="PANTHER" id="PTHR43280">
    <property type="entry name" value="ARAC-FAMILY TRANSCRIPTIONAL REGULATOR"/>
    <property type="match status" value="1"/>
</dbReference>
<evidence type="ECO:0000256" key="3">
    <source>
        <dbReference type="ARBA" id="ARBA00023163"/>
    </source>
</evidence>
<keyword evidence="2" id="KW-0238">DNA-binding</keyword>
<dbReference type="AlphaFoldDB" id="A0A086BK22"/>
<dbReference type="InterPro" id="IPR009057">
    <property type="entry name" value="Homeodomain-like_sf"/>
</dbReference>
<dbReference type="STRING" id="558152.IQ37_06940"/>
<feature type="transmembrane region" description="Helical" evidence="4">
    <location>
        <begin position="20"/>
        <end position="40"/>
    </location>
</feature>
<keyword evidence="7" id="KW-1185">Reference proteome</keyword>
<evidence type="ECO:0000256" key="2">
    <source>
        <dbReference type="ARBA" id="ARBA00023125"/>
    </source>
</evidence>
<sequence>MITLKNEQSITLDRQLKKYIVSFLYSSMAIHILYLLLYSYIGKNTFAFTEVIGMVINLFIIIYIDKLEFSAIKPFINAYLLLLSFLLYFFAFIYWKETPIAFLWYFMIPFGLKKIFDFRIIMYWSVYIAVLILLTIIIPDFWGLRTAYAFSPEDMSYINLATFISVLYLMIFILYFNHKISLLRLAHAPIIKKEKVECKSPNKTEPEEELYSELYQQILIYIDEKKPFLNADFTISELAVSLNSNITYISKSINANTGNNFSTLINTYRINTVKKLIREEDYNKYTLMYMYTSVGFKHQSTFNKVFKQIEGITPTQYIEKMKKE</sequence>
<keyword evidence="3" id="KW-0804">Transcription</keyword>
<dbReference type="Gene3D" id="1.10.10.60">
    <property type="entry name" value="Homeodomain-like"/>
    <property type="match status" value="2"/>
</dbReference>
<evidence type="ECO:0000259" key="5">
    <source>
        <dbReference type="PROSITE" id="PS01124"/>
    </source>
</evidence>
<feature type="transmembrane region" description="Helical" evidence="4">
    <location>
        <begin position="46"/>
        <end position="64"/>
    </location>
</feature>
<comment type="caution">
    <text evidence="6">The sequence shown here is derived from an EMBL/GenBank/DDBJ whole genome shotgun (WGS) entry which is preliminary data.</text>
</comment>
<keyword evidence="1" id="KW-0805">Transcription regulation</keyword>
<keyword evidence="4" id="KW-1133">Transmembrane helix</keyword>
<protein>
    <recommendedName>
        <fullName evidence="5">HTH araC/xylS-type domain-containing protein</fullName>
    </recommendedName>
</protein>
<accession>A0A086BK22</accession>
<dbReference type="PROSITE" id="PS01124">
    <property type="entry name" value="HTH_ARAC_FAMILY_2"/>
    <property type="match status" value="1"/>
</dbReference>
<keyword evidence="4" id="KW-0472">Membrane</keyword>
<evidence type="ECO:0000313" key="6">
    <source>
        <dbReference type="EMBL" id="KFF29286.1"/>
    </source>
</evidence>
<dbReference type="SUPFAM" id="SSF46689">
    <property type="entry name" value="Homeodomain-like"/>
    <property type="match status" value="1"/>
</dbReference>
<gene>
    <name evidence="6" type="ORF">IQ37_06940</name>
</gene>
<keyword evidence="4" id="KW-0812">Transmembrane</keyword>
<feature type="transmembrane region" description="Helical" evidence="4">
    <location>
        <begin position="76"/>
        <end position="94"/>
    </location>
</feature>
<evidence type="ECO:0000256" key="1">
    <source>
        <dbReference type="ARBA" id="ARBA00023015"/>
    </source>
</evidence>
<organism evidence="6 7">
    <name type="scientific">Chryseobacterium piperi</name>
    <dbReference type="NCBI Taxonomy" id="558152"/>
    <lineage>
        <taxon>Bacteria</taxon>
        <taxon>Pseudomonadati</taxon>
        <taxon>Bacteroidota</taxon>
        <taxon>Flavobacteriia</taxon>
        <taxon>Flavobacteriales</taxon>
        <taxon>Weeksellaceae</taxon>
        <taxon>Chryseobacterium group</taxon>
        <taxon>Chryseobacterium</taxon>
    </lineage>
</organism>
<dbReference type="Pfam" id="PF12833">
    <property type="entry name" value="HTH_18"/>
    <property type="match status" value="1"/>
</dbReference>
<evidence type="ECO:0000256" key="4">
    <source>
        <dbReference type="SAM" id="Phobius"/>
    </source>
</evidence>